<dbReference type="Gene3D" id="3.30.200.20">
    <property type="entry name" value="Phosphorylase Kinase, domain 1"/>
    <property type="match status" value="1"/>
</dbReference>
<organism evidence="3 4">
    <name type="scientific">Lapillicoccus jejuensis</name>
    <dbReference type="NCBI Taxonomy" id="402171"/>
    <lineage>
        <taxon>Bacteria</taxon>
        <taxon>Bacillati</taxon>
        <taxon>Actinomycetota</taxon>
        <taxon>Actinomycetes</taxon>
        <taxon>Micrococcales</taxon>
        <taxon>Intrasporangiaceae</taxon>
        <taxon>Lapillicoccus</taxon>
    </lineage>
</organism>
<dbReference type="SUPFAM" id="SSF56112">
    <property type="entry name" value="Protein kinase-like (PK-like)"/>
    <property type="match status" value="1"/>
</dbReference>
<evidence type="ECO:0000256" key="1">
    <source>
        <dbReference type="SAM" id="MobiDB-lite"/>
    </source>
</evidence>
<protein>
    <recommendedName>
        <fullName evidence="5">Protein kinase domain-containing protein</fullName>
    </recommendedName>
</protein>
<dbReference type="Gene3D" id="1.10.510.10">
    <property type="entry name" value="Transferase(Phosphotransferase) domain 1"/>
    <property type="match status" value="1"/>
</dbReference>
<accession>A0A542DZ87</accession>
<feature type="transmembrane region" description="Helical" evidence="2">
    <location>
        <begin position="460"/>
        <end position="480"/>
    </location>
</feature>
<comment type="caution">
    <text evidence="3">The sequence shown here is derived from an EMBL/GenBank/DDBJ whole genome shotgun (WGS) entry which is preliminary data.</text>
</comment>
<evidence type="ECO:0000313" key="3">
    <source>
        <dbReference type="EMBL" id="TQJ08366.1"/>
    </source>
</evidence>
<evidence type="ECO:0000313" key="4">
    <source>
        <dbReference type="Proteomes" id="UP000317893"/>
    </source>
</evidence>
<evidence type="ECO:0000256" key="2">
    <source>
        <dbReference type="SAM" id="Phobius"/>
    </source>
</evidence>
<proteinExistence type="predicted"/>
<feature type="region of interest" description="Disordered" evidence="1">
    <location>
        <begin position="391"/>
        <end position="423"/>
    </location>
</feature>
<name>A0A542DZ87_9MICO</name>
<evidence type="ECO:0008006" key="5">
    <source>
        <dbReference type="Google" id="ProtNLM"/>
    </source>
</evidence>
<sequence>MRGVGPGSTLGGRYVLDTRVQQAPAFERWHATDETLEREVVVLCFPLRASADEAGAAEDTGDGRPDDRAAAALDAARRAAGVEDARLVRVLDVGRDGATAYVVEEPLGGARDLVDLVADGPLPGEEARRLVGEAAAGLEAARRRGLHHGALDPAGLLRMPDGRVKVRGLATQAALMGLDDLDASSASREDAVTLVALAHAALTGTWAGDHAARALHRGARGTDGTEGPPVALPPAPRSVSGVLAPSEVVTDVPADLDTIARLTLAEGQGPLTPGDLAGQIAPWSRSMVPSPVPGGRPARLELAGDDDREDGDAGGQEAAAAQDRRDRAPTPKRATTVLGMSLGRAAGETSASAVGPASADAADAAAAADRAGTAAGAEGVGATVAGAAVLDRGADDTGEQPVVPAARGRRRPGRERPDAPMRMTRDMRVSETLAESDEELESPLPMVRVPSQVGADHTGVVLAIVAAAVVLVAVLGIVGVSQIGSNGSPMAAATATSTATASARPTATPTPSATTTATGAPLQEVAIVQAQPWDPQGDGQEGNASAPRAFDKDPSTMWRSQTYQSAAFGGFSKTGIGLVLDLGQQTPVRQVTVTLVGGSDVSVYVASRESLDGATLVGSSSGKDGTLTFTPPSGSAEGQLVILWFTKLAPDGNGAYRAQVAEATVSR</sequence>
<keyword evidence="2" id="KW-1133">Transmembrane helix</keyword>
<feature type="region of interest" description="Disordered" evidence="1">
    <location>
        <begin position="284"/>
        <end position="333"/>
    </location>
</feature>
<dbReference type="Proteomes" id="UP000317893">
    <property type="component" value="Unassembled WGS sequence"/>
</dbReference>
<gene>
    <name evidence="3" type="ORF">FB458_1454</name>
</gene>
<keyword evidence="4" id="KW-1185">Reference proteome</keyword>
<dbReference type="EMBL" id="VFMN01000001">
    <property type="protein sequence ID" value="TQJ08366.1"/>
    <property type="molecule type" value="Genomic_DNA"/>
</dbReference>
<dbReference type="Gene3D" id="2.60.120.260">
    <property type="entry name" value="Galactose-binding domain-like"/>
    <property type="match status" value="1"/>
</dbReference>
<feature type="compositionally biased region" description="Acidic residues" evidence="1">
    <location>
        <begin position="303"/>
        <end position="312"/>
    </location>
</feature>
<feature type="compositionally biased region" description="Basic and acidic residues" evidence="1">
    <location>
        <begin position="414"/>
        <end position="423"/>
    </location>
</feature>
<keyword evidence="2" id="KW-0472">Membrane</keyword>
<dbReference type="InterPro" id="IPR011009">
    <property type="entry name" value="Kinase-like_dom_sf"/>
</dbReference>
<feature type="region of interest" description="Disordered" evidence="1">
    <location>
        <begin position="496"/>
        <end position="517"/>
    </location>
</feature>
<keyword evidence="2" id="KW-0812">Transmembrane</keyword>
<reference evidence="3 4" key="1">
    <citation type="submission" date="2019-06" db="EMBL/GenBank/DDBJ databases">
        <title>Sequencing the genomes of 1000 actinobacteria strains.</title>
        <authorList>
            <person name="Klenk H.-P."/>
        </authorList>
    </citation>
    <scope>NUCLEOTIDE SEQUENCE [LARGE SCALE GENOMIC DNA]</scope>
    <source>
        <strain evidence="3 4">DSM 18607</strain>
    </source>
</reference>
<feature type="region of interest" description="Disordered" evidence="1">
    <location>
        <begin position="218"/>
        <end position="239"/>
    </location>
</feature>
<dbReference type="AlphaFoldDB" id="A0A542DZ87"/>